<accession>H0QVH4</accession>
<feature type="transmembrane region" description="Helical" evidence="1">
    <location>
        <begin position="62"/>
        <end position="84"/>
    </location>
</feature>
<feature type="transmembrane region" description="Helical" evidence="1">
    <location>
        <begin position="91"/>
        <end position="112"/>
    </location>
</feature>
<keyword evidence="3" id="KW-1185">Reference proteome</keyword>
<dbReference type="STRING" id="1077974.GOEFS_015_00480"/>
<sequence length="173" mass="17675">MSTRIVAVIGLVASAVAVGLTLVKWIDFTELGMPFAWTGLATYVGQHADHYGPMLAGAITPVGWVAVLAAVLVCAASVLALVDVSSIWRTAVGAVAALASVVAAGVVAAIIVRPEILLDDFLTMVGAESYGSNAGTLRPFLVTPVLYAEIAALIVMGATAGWLALRGSRRGEA</sequence>
<name>H0QVH4_9ACTN</name>
<dbReference type="OrthoDB" id="4752493at2"/>
<dbReference type="Proteomes" id="UP000035034">
    <property type="component" value="Unassembled WGS sequence"/>
</dbReference>
<dbReference type="EMBL" id="BAEH01000015">
    <property type="protein sequence ID" value="GAB16851.1"/>
    <property type="molecule type" value="Genomic_DNA"/>
</dbReference>
<organism evidence="2 3">
    <name type="scientific">Gordonia effusa NBRC 100432</name>
    <dbReference type="NCBI Taxonomy" id="1077974"/>
    <lineage>
        <taxon>Bacteria</taxon>
        <taxon>Bacillati</taxon>
        <taxon>Actinomycetota</taxon>
        <taxon>Actinomycetes</taxon>
        <taxon>Mycobacteriales</taxon>
        <taxon>Gordoniaceae</taxon>
        <taxon>Gordonia</taxon>
    </lineage>
</organism>
<feature type="transmembrane region" description="Helical" evidence="1">
    <location>
        <begin position="145"/>
        <end position="165"/>
    </location>
</feature>
<evidence type="ECO:0000313" key="3">
    <source>
        <dbReference type="Proteomes" id="UP000035034"/>
    </source>
</evidence>
<protein>
    <submittedName>
        <fullName evidence="2">Uncharacterized protein</fullName>
    </submittedName>
</protein>
<keyword evidence="1" id="KW-1133">Transmembrane helix</keyword>
<gene>
    <name evidence="2" type="ORF">GOEFS_015_00480</name>
</gene>
<proteinExistence type="predicted"/>
<dbReference type="RefSeq" id="WP_007316189.1">
    <property type="nucleotide sequence ID" value="NZ_BAEH01000015.1"/>
</dbReference>
<evidence type="ECO:0000313" key="2">
    <source>
        <dbReference type="EMBL" id="GAB16851.1"/>
    </source>
</evidence>
<evidence type="ECO:0000256" key="1">
    <source>
        <dbReference type="SAM" id="Phobius"/>
    </source>
</evidence>
<comment type="caution">
    <text evidence="2">The sequence shown here is derived from an EMBL/GenBank/DDBJ whole genome shotgun (WGS) entry which is preliminary data.</text>
</comment>
<keyword evidence="1" id="KW-0472">Membrane</keyword>
<keyword evidence="1" id="KW-0812">Transmembrane</keyword>
<reference evidence="2 3" key="1">
    <citation type="submission" date="2011-12" db="EMBL/GenBank/DDBJ databases">
        <title>Whole genome shotgun sequence of Gordonia effusa NBRC 100432.</title>
        <authorList>
            <person name="Yoshida I."/>
            <person name="Takarada H."/>
            <person name="Hosoyama A."/>
            <person name="Tsuchikane K."/>
            <person name="Katsumata H."/>
            <person name="Yamazaki S."/>
            <person name="Fujita N."/>
        </authorList>
    </citation>
    <scope>NUCLEOTIDE SEQUENCE [LARGE SCALE GENOMIC DNA]</scope>
    <source>
        <strain evidence="2 3">NBRC 100432</strain>
    </source>
</reference>
<dbReference type="AlphaFoldDB" id="H0QVH4"/>
<feature type="transmembrane region" description="Helical" evidence="1">
    <location>
        <begin position="5"/>
        <end position="26"/>
    </location>
</feature>